<dbReference type="OrthoDB" id="10255969at2759"/>
<protein>
    <submittedName>
        <fullName evidence="8">ABC transporter G family member 20</fullName>
    </submittedName>
</protein>
<dbReference type="Gene3D" id="3.40.50.300">
    <property type="entry name" value="P-loop containing nucleotide triphosphate hydrolases"/>
    <property type="match status" value="1"/>
</dbReference>
<dbReference type="Pfam" id="PF12698">
    <property type="entry name" value="ABC2_membrane_3"/>
    <property type="match status" value="1"/>
</dbReference>
<dbReference type="PANTHER" id="PTHR30294:SF38">
    <property type="entry name" value="TRANSPORT PERMEASE PROTEIN"/>
    <property type="match status" value="1"/>
</dbReference>
<feature type="transmembrane region" description="Helical" evidence="6">
    <location>
        <begin position="522"/>
        <end position="543"/>
    </location>
</feature>
<comment type="caution">
    <text evidence="8">The sequence shown here is derived from an EMBL/GenBank/DDBJ whole genome shotgun (WGS) entry which is preliminary data.</text>
</comment>
<feature type="transmembrane region" description="Helical" evidence="6">
    <location>
        <begin position="555"/>
        <end position="574"/>
    </location>
</feature>
<gene>
    <name evidence="8" type="ORF">Ocin01_13965</name>
</gene>
<feature type="transmembrane region" description="Helical" evidence="6">
    <location>
        <begin position="496"/>
        <end position="516"/>
    </location>
</feature>
<keyword evidence="9" id="KW-1185">Reference proteome</keyword>
<accession>A0A1D2MID8</accession>
<dbReference type="GO" id="GO:0005886">
    <property type="term" value="C:plasma membrane"/>
    <property type="evidence" value="ECO:0007669"/>
    <property type="project" value="UniProtKB-SubCell"/>
</dbReference>
<dbReference type="PANTHER" id="PTHR30294">
    <property type="entry name" value="MEMBRANE COMPONENT OF ABC TRANSPORTER YHHJ-RELATED"/>
    <property type="match status" value="1"/>
</dbReference>
<keyword evidence="5 6" id="KW-0472">Membrane</keyword>
<dbReference type="EMBL" id="LJIJ01001167">
    <property type="protein sequence ID" value="ODM92715.1"/>
    <property type="molecule type" value="Genomic_DNA"/>
</dbReference>
<dbReference type="InterPro" id="IPR027417">
    <property type="entry name" value="P-loop_NTPase"/>
</dbReference>
<feature type="domain" description="ABC-2 type transporter transmembrane" evidence="7">
    <location>
        <begin position="262"/>
        <end position="628"/>
    </location>
</feature>
<evidence type="ECO:0000313" key="8">
    <source>
        <dbReference type="EMBL" id="ODM92715.1"/>
    </source>
</evidence>
<evidence type="ECO:0000256" key="3">
    <source>
        <dbReference type="ARBA" id="ARBA00022692"/>
    </source>
</evidence>
<name>A0A1D2MID8_ORCCI</name>
<dbReference type="InterPro" id="IPR013525">
    <property type="entry name" value="ABC2_TM"/>
</dbReference>
<evidence type="ECO:0000256" key="1">
    <source>
        <dbReference type="ARBA" id="ARBA00004651"/>
    </source>
</evidence>
<evidence type="ECO:0000259" key="7">
    <source>
        <dbReference type="Pfam" id="PF12698"/>
    </source>
</evidence>
<evidence type="ECO:0000256" key="5">
    <source>
        <dbReference type="ARBA" id="ARBA00023136"/>
    </source>
</evidence>
<reference evidence="8 9" key="1">
    <citation type="journal article" date="2016" name="Genome Biol. Evol.">
        <title>Gene Family Evolution Reflects Adaptation to Soil Environmental Stressors in the Genome of the Collembolan Orchesella cincta.</title>
        <authorList>
            <person name="Faddeeva-Vakhrusheva A."/>
            <person name="Derks M.F."/>
            <person name="Anvar S.Y."/>
            <person name="Agamennone V."/>
            <person name="Suring W."/>
            <person name="Smit S."/>
            <person name="van Straalen N.M."/>
            <person name="Roelofs D."/>
        </authorList>
    </citation>
    <scope>NUCLEOTIDE SEQUENCE [LARGE SCALE GENOMIC DNA]</scope>
    <source>
        <tissue evidence="8">Mixed pool</tissue>
    </source>
</reference>
<feature type="transmembrane region" description="Helical" evidence="6">
    <location>
        <begin position="448"/>
        <end position="466"/>
    </location>
</feature>
<feature type="transmembrane region" description="Helical" evidence="6">
    <location>
        <begin position="615"/>
        <end position="636"/>
    </location>
</feature>
<evidence type="ECO:0000256" key="4">
    <source>
        <dbReference type="ARBA" id="ARBA00022989"/>
    </source>
</evidence>
<dbReference type="SUPFAM" id="SSF52540">
    <property type="entry name" value="P-loop containing nucleoside triphosphate hydrolases"/>
    <property type="match status" value="1"/>
</dbReference>
<sequence>MRKIVMKLQLPLLFGMPGKCTVLGLERVKPCCRAGHDCTMRGAESEIKQWNCFYFGNRPGTNDVGIPGKNVGYMPQDISSTENFPFQKHSATLELSVESSLISNPKLLILDEPTVGVDALLRQKIWTYLKKLASCEGTTIIISTHYLDEARQADMIGIIRDGKMIAETSPTQLINSQGTGSLQSAVLNLCRKSSNDYSQNDASEKCALNELEMRTIRTTNSLQKSSVPASKIKCFNESVTRIRTLVEKNFAIVFRNLLLLTFVIWIPAIEVLSVCVSFGYSPAHLKLGVINQEMNASSCPSFSPIKGECDLTFSSCTFLHHISKKTIDLVSFDLEQDAEAAVHSGSIWGYLVFQPEFSSSIYDRALFGVNVDDIALNSSQVIVKLDETNKQISTTIKIELHDAFSDFTSALLADCGYDSRQSLSPLQYGSPIFGKDDTELIEYTSTSMALAAVFFWPILTVGTRFMEERKCGMMERSIVAGVRTWEIMGSYLISEFFILMPQTLVTLAVVLFVCGIKIVGSIYLALGLLLLIGCCGASLGFLFGSFCREKIEVPILGLAFFIPNLILCGIYWPIEGMSELFQCVAKLLPCTLAAESIRSIVSRGWAYRMRTFGRVSLLCLLTYLCILLFPFCFVNLSSQNKNDRSLSEPMKLPRAYNRNIKCGIITRGKTPALLYNRAVNQTGTFMNLK</sequence>
<keyword evidence="4 6" id="KW-1133">Transmembrane helix</keyword>
<comment type="subcellular location">
    <subcellularLocation>
        <location evidence="1">Cell membrane</location>
        <topology evidence="1">Multi-pass membrane protein</topology>
    </subcellularLocation>
</comment>
<dbReference type="AlphaFoldDB" id="A0A1D2MID8"/>
<dbReference type="STRING" id="48709.A0A1D2MID8"/>
<proteinExistence type="predicted"/>
<evidence type="ECO:0000256" key="6">
    <source>
        <dbReference type="SAM" id="Phobius"/>
    </source>
</evidence>
<keyword evidence="3 6" id="KW-0812">Transmembrane</keyword>
<keyword evidence="2" id="KW-1003">Cell membrane</keyword>
<evidence type="ECO:0000313" key="9">
    <source>
        <dbReference type="Proteomes" id="UP000094527"/>
    </source>
</evidence>
<dbReference type="Proteomes" id="UP000094527">
    <property type="component" value="Unassembled WGS sequence"/>
</dbReference>
<evidence type="ECO:0000256" key="2">
    <source>
        <dbReference type="ARBA" id="ARBA00022475"/>
    </source>
</evidence>
<dbReference type="GO" id="GO:0140359">
    <property type="term" value="F:ABC-type transporter activity"/>
    <property type="evidence" value="ECO:0007669"/>
    <property type="project" value="InterPro"/>
</dbReference>
<dbReference type="InterPro" id="IPR051449">
    <property type="entry name" value="ABC-2_transporter_component"/>
</dbReference>
<organism evidence="8 9">
    <name type="scientific">Orchesella cincta</name>
    <name type="common">Springtail</name>
    <name type="synonym">Podura cincta</name>
    <dbReference type="NCBI Taxonomy" id="48709"/>
    <lineage>
        <taxon>Eukaryota</taxon>
        <taxon>Metazoa</taxon>
        <taxon>Ecdysozoa</taxon>
        <taxon>Arthropoda</taxon>
        <taxon>Hexapoda</taxon>
        <taxon>Collembola</taxon>
        <taxon>Entomobryomorpha</taxon>
        <taxon>Entomobryoidea</taxon>
        <taxon>Orchesellidae</taxon>
        <taxon>Orchesellinae</taxon>
        <taxon>Orchesella</taxon>
    </lineage>
</organism>